<accession>A0A1B7Z4E6</accession>
<protein>
    <recommendedName>
        <fullName evidence="3">Lipocalin-like domain-containing protein</fullName>
    </recommendedName>
</protein>
<proteinExistence type="predicted"/>
<evidence type="ECO:0000313" key="2">
    <source>
        <dbReference type="Proteomes" id="UP000092164"/>
    </source>
</evidence>
<keyword evidence="2" id="KW-1185">Reference proteome</keyword>
<organism evidence="1 2">
    <name type="scientific">Maribacter hydrothermalis</name>
    <dbReference type="NCBI Taxonomy" id="1836467"/>
    <lineage>
        <taxon>Bacteria</taxon>
        <taxon>Pseudomonadati</taxon>
        <taxon>Bacteroidota</taxon>
        <taxon>Flavobacteriia</taxon>
        <taxon>Flavobacteriales</taxon>
        <taxon>Flavobacteriaceae</taxon>
        <taxon>Maribacter</taxon>
    </lineage>
</organism>
<dbReference type="Proteomes" id="UP000092164">
    <property type="component" value="Unassembled WGS sequence"/>
</dbReference>
<dbReference type="AlphaFoldDB" id="A0A1B7Z4E6"/>
<dbReference type="KEGG" id="mart:BTR34_08335"/>
<evidence type="ECO:0008006" key="3">
    <source>
        <dbReference type="Google" id="ProtNLM"/>
    </source>
</evidence>
<comment type="caution">
    <text evidence="1">The sequence shown here is derived from an EMBL/GenBank/DDBJ whole genome shotgun (WGS) entry which is preliminary data.</text>
</comment>
<reference evidence="2" key="1">
    <citation type="submission" date="2016-06" db="EMBL/GenBank/DDBJ databases">
        <authorList>
            <person name="Zhan P."/>
        </authorList>
    </citation>
    <scope>NUCLEOTIDE SEQUENCE [LARGE SCALE GENOMIC DNA]</scope>
    <source>
        <strain evidence="2">T28</strain>
    </source>
</reference>
<name>A0A1B7Z4E6_9FLAO</name>
<gene>
    <name evidence="1" type="ORF">A9200_08085</name>
</gene>
<evidence type="ECO:0000313" key="1">
    <source>
        <dbReference type="EMBL" id="OBR37591.1"/>
    </source>
</evidence>
<dbReference type="EMBL" id="LZFP01000034">
    <property type="protein sequence ID" value="OBR37591.1"/>
    <property type="molecule type" value="Genomic_DNA"/>
</dbReference>
<sequence length="127" mass="15067">MKEMMLLLFILIQVQVTFEVVLENELIGTWKIEKVQITRPWFCIRNDINQITGSTFTFTDEHLLLITSNNKWFSVDNDDQLYWFIEDEHLVIKSKNTLEVFPTKITFERDQLILSISNLVTIILKKS</sequence>